<dbReference type="SMART" id="SM00228">
    <property type="entry name" value="PDZ"/>
    <property type="match status" value="2"/>
</dbReference>
<evidence type="ECO:0000256" key="3">
    <source>
        <dbReference type="ARBA" id="ARBA00022729"/>
    </source>
</evidence>
<feature type="binding site" evidence="8">
    <location>
        <position position="139"/>
    </location>
    <ligand>
        <name>substrate</name>
    </ligand>
</feature>
<dbReference type="NCBIfam" id="TIGR02037">
    <property type="entry name" value="degP_htrA_DO"/>
    <property type="match status" value="1"/>
</dbReference>
<dbReference type="PANTHER" id="PTHR22939:SF129">
    <property type="entry name" value="SERINE PROTEASE HTRA2, MITOCHONDRIAL"/>
    <property type="match status" value="1"/>
</dbReference>
<keyword evidence="5 10" id="KW-0378">Hydrolase</keyword>
<feature type="active site" description="Charge relay system" evidence="7">
    <location>
        <position position="169"/>
    </location>
</feature>
<evidence type="ECO:0000313" key="10">
    <source>
        <dbReference type="EMBL" id="QDT13920.1"/>
    </source>
</evidence>
<dbReference type="PANTHER" id="PTHR22939">
    <property type="entry name" value="SERINE PROTEASE FAMILY S1C HTRA-RELATED"/>
    <property type="match status" value="1"/>
</dbReference>
<dbReference type="EMBL" id="CP036526">
    <property type="protein sequence ID" value="QDT13920.1"/>
    <property type="molecule type" value="Genomic_DNA"/>
</dbReference>
<evidence type="ECO:0000256" key="1">
    <source>
        <dbReference type="ARBA" id="ARBA00010541"/>
    </source>
</evidence>
<dbReference type="FunFam" id="2.40.10.10:FF:000001">
    <property type="entry name" value="Periplasmic serine protease DegS"/>
    <property type="match status" value="1"/>
</dbReference>
<dbReference type="InterPro" id="IPR011782">
    <property type="entry name" value="Pept_S1C_Do"/>
</dbReference>
<evidence type="ECO:0000256" key="8">
    <source>
        <dbReference type="PIRSR" id="PIRSR611782-2"/>
    </source>
</evidence>
<evidence type="ECO:0000256" key="6">
    <source>
        <dbReference type="ARBA" id="ARBA00022825"/>
    </source>
</evidence>
<dbReference type="Pfam" id="PF13365">
    <property type="entry name" value="Trypsin_2"/>
    <property type="match status" value="1"/>
</dbReference>
<feature type="binding site" evidence="8">
    <location>
        <begin position="245"/>
        <end position="247"/>
    </location>
    <ligand>
        <name>substrate</name>
    </ligand>
</feature>
<feature type="active site" description="Charge relay system" evidence="7">
    <location>
        <position position="139"/>
    </location>
</feature>
<protein>
    <submittedName>
        <fullName evidence="10">Periplasmic serine endoprotease DegP</fullName>
        <ecNumber evidence="10">3.4.21.107</ecNumber>
    </submittedName>
</protein>
<keyword evidence="6" id="KW-0720">Serine protease</keyword>
<reference evidence="10 11" key="1">
    <citation type="submission" date="2019-02" db="EMBL/GenBank/DDBJ databases">
        <title>Deep-cultivation of Planctomycetes and their phenomic and genomic characterization uncovers novel biology.</title>
        <authorList>
            <person name="Wiegand S."/>
            <person name="Jogler M."/>
            <person name="Boedeker C."/>
            <person name="Pinto D."/>
            <person name="Vollmers J."/>
            <person name="Rivas-Marin E."/>
            <person name="Kohn T."/>
            <person name="Peeters S.H."/>
            <person name="Heuer A."/>
            <person name="Rast P."/>
            <person name="Oberbeckmann S."/>
            <person name="Bunk B."/>
            <person name="Jeske O."/>
            <person name="Meyerdierks A."/>
            <person name="Storesund J.E."/>
            <person name="Kallscheuer N."/>
            <person name="Luecker S."/>
            <person name="Lage O.M."/>
            <person name="Pohl T."/>
            <person name="Merkel B.J."/>
            <person name="Hornburger P."/>
            <person name="Mueller R.-W."/>
            <person name="Bruemmer F."/>
            <person name="Labrenz M."/>
            <person name="Spormann A.M."/>
            <person name="Op den Camp H."/>
            <person name="Overmann J."/>
            <person name="Amann R."/>
            <person name="Jetten M.S.M."/>
            <person name="Mascher T."/>
            <person name="Medema M.H."/>
            <person name="Devos D.P."/>
            <person name="Kaster A.-K."/>
            <person name="Ovreas L."/>
            <person name="Rohde M."/>
            <person name="Galperin M.Y."/>
            <person name="Jogler C."/>
        </authorList>
    </citation>
    <scope>NUCLEOTIDE SEQUENCE [LARGE SCALE GENOMIC DNA]</scope>
    <source>
        <strain evidence="10 11">K23_9</strain>
    </source>
</reference>
<gene>
    <name evidence="10" type="primary">degP_4</name>
    <name evidence="10" type="ORF">K239x_59400</name>
</gene>
<evidence type="ECO:0000256" key="4">
    <source>
        <dbReference type="ARBA" id="ARBA00022737"/>
    </source>
</evidence>
<dbReference type="SUPFAM" id="SSF50156">
    <property type="entry name" value="PDZ domain-like"/>
    <property type="match status" value="2"/>
</dbReference>
<dbReference type="OrthoDB" id="248175at2"/>
<dbReference type="InterPro" id="IPR036034">
    <property type="entry name" value="PDZ_sf"/>
</dbReference>
<dbReference type="GO" id="GO:0006508">
    <property type="term" value="P:proteolysis"/>
    <property type="evidence" value="ECO:0007669"/>
    <property type="project" value="UniProtKB-KW"/>
</dbReference>
<dbReference type="InterPro" id="IPR009003">
    <property type="entry name" value="Peptidase_S1_PA"/>
</dbReference>
<accession>A0A517P3H0</accession>
<evidence type="ECO:0000259" key="9">
    <source>
        <dbReference type="PROSITE" id="PS50106"/>
    </source>
</evidence>
<feature type="active site" description="Charge relay system" evidence="7">
    <location>
        <position position="247"/>
    </location>
</feature>
<dbReference type="PROSITE" id="PS50106">
    <property type="entry name" value="PDZ"/>
    <property type="match status" value="2"/>
</dbReference>
<dbReference type="GO" id="GO:0004252">
    <property type="term" value="F:serine-type endopeptidase activity"/>
    <property type="evidence" value="ECO:0007669"/>
    <property type="project" value="InterPro"/>
</dbReference>
<organism evidence="10 11">
    <name type="scientific">Stieleria marina</name>
    <dbReference type="NCBI Taxonomy" id="1930275"/>
    <lineage>
        <taxon>Bacteria</taxon>
        <taxon>Pseudomonadati</taxon>
        <taxon>Planctomycetota</taxon>
        <taxon>Planctomycetia</taxon>
        <taxon>Pirellulales</taxon>
        <taxon>Pirellulaceae</taxon>
        <taxon>Stieleria</taxon>
    </lineage>
</organism>
<comment type="similarity">
    <text evidence="1">Belongs to the peptidase S1C family.</text>
</comment>
<feature type="domain" description="PDZ" evidence="9">
    <location>
        <begin position="291"/>
        <end position="382"/>
    </location>
</feature>
<dbReference type="EC" id="3.4.21.107" evidence="10"/>
<keyword evidence="3" id="KW-0732">Signal</keyword>
<name>A0A517P3H0_9BACT</name>
<dbReference type="Proteomes" id="UP000319817">
    <property type="component" value="Chromosome"/>
</dbReference>
<sequence length="499" mass="52703">MPDIWKNVSVVFTAALVGSLITGAMISQPTRLQSDAIAQDRGGNLTTHQAANLDTAQDLSSAFRNVADMLRPSVVSISTKQTRIIRRAGRGLPRGFRTPPGFEDFFNQQQGPEERQERSVGSGSGVIVRQDGYILTNNHVIQGADALEVEFSDGSSAPGKIVGTDPDTDLAVVKVDLPNLKAVKFGDSDKIRVGDWVLAIGSPFGLDQTVTAGIISGKNRDQDIIGEDGEGFEDFLQTDAAINPGNSGGALVNLRGELVGINTAILSRSGASAGIGFAIPVGLARPVLSSIIETGTVRRGFLGAGVRDLTPSIVKEFNLPVTAGALIGNVLEGKPAANAGLKPGDIVTRMDSRIVTSGSQLRNYIAGRLPGAVVVMDINRDGKPMQVKVNLQERTDSVMAAFKAGEVMGAELIPANEETAREYGYSDLKSGLIVTNVKDGTDAENAGLKPGDIIESAAGAPLKSVADFEKILDAGTQRQQNIRVIVRRANERMLMVVRP</sequence>
<feature type="binding site" evidence="8">
    <location>
        <position position="169"/>
    </location>
    <ligand>
        <name>substrate</name>
    </ligand>
</feature>
<evidence type="ECO:0000256" key="2">
    <source>
        <dbReference type="ARBA" id="ARBA00022670"/>
    </source>
</evidence>
<feature type="domain" description="PDZ" evidence="9">
    <location>
        <begin position="388"/>
        <end position="499"/>
    </location>
</feature>
<dbReference type="Gene3D" id="2.30.42.10">
    <property type="match status" value="2"/>
</dbReference>
<keyword evidence="2 10" id="KW-0645">Protease</keyword>
<dbReference type="Pfam" id="PF13180">
    <property type="entry name" value="PDZ_2"/>
    <property type="match status" value="2"/>
</dbReference>
<evidence type="ECO:0000256" key="5">
    <source>
        <dbReference type="ARBA" id="ARBA00022801"/>
    </source>
</evidence>
<dbReference type="RefSeq" id="WP_145421914.1">
    <property type="nucleotide sequence ID" value="NZ_CP036526.1"/>
</dbReference>
<keyword evidence="4" id="KW-0677">Repeat</keyword>
<evidence type="ECO:0000256" key="7">
    <source>
        <dbReference type="PIRSR" id="PIRSR611782-1"/>
    </source>
</evidence>
<evidence type="ECO:0000313" key="11">
    <source>
        <dbReference type="Proteomes" id="UP000319817"/>
    </source>
</evidence>
<dbReference type="PRINTS" id="PR00834">
    <property type="entry name" value="PROTEASES2C"/>
</dbReference>
<dbReference type="AlphaFoldDB" id="A0A517P3H0"/>
<dbReference type="InterPro" id="IPR001940">
    <property type="entry name" value="Peptidase_S1C"/>
</dbReference>
<dbReference type="SUPFAM" id="SSF50494">
    <property type="entry name" value="Trypsin-like serine proteases"/>
    <property type="match status" value="1"/>
</dbReference>
<proteinExistence type="inferred from homology"/>
<keyword evidence="11" id="KW-1185">Reference proteome</keyword>
<dbReference type="Gene3D" id="2.40.10.120">
    <property type="match status" value="1"/>
</dbReference>
<dbReference type="InterPro" id="IPR001478">
    <property type="entry name" value="PDZ"/>
</dbReference>